<gene>
    <name evidence="2" type="ORF">EDB95_1135</name>
</gene>
<keyword evidence="3" id="KW-1185">Reference proteome</keyword>
<feature type="chain" id="PRO_5020289618" evidence="1">
    <location>
        <begin position="22"/>
        <end position="144"/>
    </location>
</feature>
<evidence type="ECO:0000256" key="1">
    <source>
        <dbReference type="SAM" id="SignalP"/>
    </source>
</evidence>
<reference evidence="2 3" key="1">
    <citation type="submission" date="2019-03" db="EMBL/GenBank/DDBJ databases">
        <title>Genomic Encyclopedia of Type Strains, Phase IV (KMG-IV): sequencing the most valuable type-strain genomes for metagenomic binning, comparative biology and taxonomic classification.</title>
        <authorList>
            <person name="Goeker M."/>
        </authorList>
    </citation>
    <scope>NUCLEOTIDE SEQUENCE [LARGE SCALE GENOMIC DNA]</scope>
    <source>
        <strain evidence="2 3">DSM 100059</strain>
    </source>
</reference>
<accession>A0A4R8DQP7</accession>
<dbReference type="OrthoDB" id="675330at2"/>
<keyword evidence="1" id="KW-0732">Signal</keyword>
<protein>
    <submittedName>
        <fullName evidence="2">Uncharacterized protein</fullName>
    </submittedName>
</protein>
<dbReference type="EMBL" id="SODV01000001">
    <property type="protein sequence ID" value="TDX00118.1"/>
    <property type="molecule type" value="Genomic_DNA"/>
</dbReference>
<organism evidence="2 3">
    <name type="scientific">Dinghuibacter silviterrae</name>
    <dbReference type="NCBI Taxonomy" id="1539049"/>
    <lineage>
        <taxon>Bacteria</taxon>
        <taxon>Pseudomonadati</taxon>
        <taxon>Bacteroidota</taxon>
        <taxon>Chitinophagia</taxon>
        <taxon>Chitinophagales</taxon>
        <taxon>Chitinophagaceae</taxon>
        <taxon>Dinghuibacter</taxon>
    </lineage>
</organism>
<dbReference type="AlphaFoldDB" id="A0A4R8DQP7"/>
<comment type="caution">
    <text evidence="2">The sequence shown here is derived from an EMBL/GenBank/DDBJ whole genome shotgun (WGS) entry which is preliminary data.</text>
</comment>
<proteinExistence type="predicted"/>
<sequence length="144" mass="16775">MKKCLLSLLLLTVIRLAPAMAQVPPQEDPAVRQARLQRIESLKITFIAQRLNLTQAEANQFWPLYYQYQKELHGVVTNKGLDELTRQEAMVDVRKRYLPQFTGVIGLNRSKYVFQSEHDFNQLLIQQHFQRINPGARPGLRRGF</sequence>
<dbReference type="RefSeq" id="WP_133991404.1">
    <property type="nucleotide sequence ID" value="NZ_SODV01000001.1"/>
</dbReference>
<evidence type="ECO:0000313" key="3">
    <source>
        <dbReference type="Proteomes" id="UP000294498"/>
    </source>
</evidence>
<name>A0A4R8DQP7_9BACT</name>
<dbReference type="Proteomes" id="UP000294498">
    <property type="component" value="Unassembled WGS sequence"/>
</dbReference>
<feature type="signal peptide" evidence="1">
    <location>
        <begin position="1"/>
        <end position="21"/>
    </location>
</feature>
<evidence type="ECO:0000313" key="2">
    <source>
        <dbReference type="EMBL" id="TDX00118.1"/>
    </source>
</evidence>